<keyword evidence="3" id="KW-1185">Reference proteome</keyword>
<sequence length="93" mass="10207">MTKHLNEQQLDESERIGLTYGTRGALIGIGLGAVATVFAIKKSSNFRALSKPLQASMMVAGKVNRTLLEKLRVMGLGNISIADIFIFYFLFIT</sequence>
<evidence type="ECO:0000313" key="3">
    <source>
        <dbReference type="Proteomes" id="UP000193560"/>
    </source>
</evidence>
<reference evidence="2 3" key="1">
    <citation type="submission" date="2016-07" db="EMBL/GenBank/DDBJ databases">
        <title>Pervasive Adenine N6-methylation of Active Genes in Fungi.</title>
        <authorList>
            <consortium name="DOE Joint Genome Institute"/>
            <person name="Mondo S.J."/>
            <person name="Dannebaum R.O."/>
            <person name="Kuo R.C."/>
            <person name="Labutti K."/>
            <person name="Haridas S."/>
            <person name="Kuo A."/>
            <person name="Salamov A."/>
            <person name="Ahrendt S.R."/>
            <person name="Lipzen A."/>
            <person name="Sullivan W."/>
            <person name="Andreopoulos W.B."/>
            <person name="Clum A."/>
            <person name="Lindquist E."/>
            <person name="Daum C."/>
            <person name="Ramamoorthy G.K."/>
            <person name="Gryganskyi A."/>
            <person name="Culley D."/>
            <person name="Magnuson J.K."/>
            <person name="James T.Y."/>
            <person name="O'Malley M.A."/>
            <person name="Stajich J.E."/>
            <person name="Spatafora J.W."/>
            <person name="Visel A."/>
            <person name="Grigoriev I.V."/>
        </authorList>
    </citation>
    <scope>NUCLEOTIDE SEQUENCE [LARGE SCALE GENOMIC DNA]</scope>
    <source>
        <strain evidence="2 3">NRRL 1336</strain>
    </source>
</reference>
<proteinExistence type="predicted"/>
<feature type="transmembrane region" description="Helical" evidence="1">
    <location>
        <begin position="71"/>
        <end position="91"/>
    </location>
</feature>
<name>A0A1X2HKG6_9FUNG</name>
<dbReference type="OrthoDB" id="1915122at2759"/>
<dbReference type="Proteomes" id="UP000193560">
    <property type="component" value="Unassembled WGS sequence"/>
</dbReference>
<organism evidence="2 3">
    <name type="scientific">Absidia repens</name>
    <dbReference type="NCBI Taxonomy" id="90262"/>
    <lineage>
        <taxon>Eukaryota</taxon>
        <taxon>Fungi</taxon>
        <taxon>Fungi incertae sedis</taxon>
        <taxon>Mucoromycota</taxon>
        <taxon>Mucoromycotina</taxon>
        <taxon>Mucoromycetes</taxon>
        <taxon>Mucorales</taxon>
        <taxon>Cunninghamellaceae</taxon>
        <taxon>Absidia</taxon>
    </lineage>
</organism>
<feature type="transmembrane region" description="Helical" evidence="1">
    <location>
        <begin position="20"/>
        <end position="40"/>
    </location>
</feature>
<keyword evidence="1" id="KW-0812">Transmembrane</keyword>
<accession>A0A1X2HKG6</accession>
<comment type="caution">
    <text evidence="2">The sequence shown here is derived from an EMBL/GenBank/DDBJ whole genome shotgun (WGS) entry which is preliminary data.</text>
</comment>
<evidence type="ECO:0000256" key="1">
    <source>
        <dbReference type="SAM" id="Phobius"/>
    </source>
</evidence>
<protein>
    <submittedName>
        <fullName evidence="2">Uncharacterized protein</fullName>
    </submittedName>
</protein>
<keyword evidence="1" id="KW-0472">Membrane</keyword>
<evidence type="ECO:0000313" key="2">
    <source>
        <dbReference type="EMBL" id="ORY99720.1"/>
    </source>
</evidence>
<dbReference type="EMBL" id="MCGE01000059">
    <property type="protein sequence ID" value="ORY99720.1"/>
    <property type="molecule type" value="Genomic_DNA"/>
</dbReference>
<gene>
    <name evidence="2" type="ORF">BCR42DRAFT_202896</name>
</gene>
<dbReference type="AlphaFoldDB" id="A0A1X2HKG6"/>
<keyword evidence="1" id="KW-1133">Transmembrane helix</keyword>